<dbReference type="Proteomes" id="UP001152519">
    <property type="component" value="Unassembled WGS sequence"/>
</dbReference>
<dbReference type="RefSeq" id="WP_251499966.1">
    <property type="nucleotide sequence ID" value="NZ_CAJSLV010000103.1"/>
</dbReference>
<gene>
    <name evidence="4" type="ORF">SCOCK_70203</name>
</gene>
<dbReference type="PANTHER" id="PTHR10584:SF166">
    <property type="entry name" value="RIBOKINASE"/>
    <property type="match status" value="1"/>
</dbReference>
<dbReference type="Gene3D" id="3.40.1190.20">
    <property type="match status" value="1"/>
</dbReference>
<protein>
    <submittedName>
        <fullName evidence="4">Carbohydrate kinase family protein</fullName>
    </submittedName>
</protein>
<accession>A0A9W4GUT5</accession>
<sequence>MTALAVIGNVSRDTTCYPDGRGGTSLGGAALLTSLAATRAGLRAGPVCVLGDDLAHLPEAADFAALDWSAAYRLAGPTPSFGLTYDVAGELLAVTADYGVAERLTDHVLAHLARSAGGTYHVCCRRPLGVRTVLAELTRQRADFSLDFYLPSAAPLIWEALPWLTDASTVFVNAAEYQALRGLVDVACLREVVITDGPRTARVLESGRVVAEIRPPTRSACDVTGAGDTLAGTYRAQRARGTTAQQALAQAVFAAAEHVTAPPLPIPAPRRP</sequence>
<evidence type="ECO:0000259" key="3">
    <source>
        <dbReference type="Pfam" id="PF00294"/>
    </source>
</evidence>
<dbReference type="Pfam" id="PF00294">
    <property type="entry name" value="PfkB"/>
    <property type="match status" value="1"/>
</dbReference>
<keyword evidence="5" id="KW-1185">Reference proteome</keyword>
<dbReference type="EMBL" id="CAJSLV010000103">
    <property type="protein sequence ID" value="CAG6398519.1"/>
    <property type="molecule type" value="Genomic_DNA"/>
</dbReference>
<comment type="caution">
    <text evidence="4">The sequence shown here is derived from an EMBL/GenBank/DDBJ whole genome shotgun (WGS) entry which is preliminary data.</text>
</comment>
<keyword evidence="1" id="KW-0808">Transferase</keyword>
<dbReference type="InterPro" id="IPR011611">
    <property type="entry name" value="PfkB_dom"/>
</dbReference>
<organism evidence="4 5">
    <name type="scientific">Actinacidiphila cocklensis</name>
    <dbReference type="NCBI Taxonomy" id="887465"/>
    <lineage>
        <taxon>Bacteria</taxon>
        <taxon>Bacillati</taxon>
        <taxon>Actinomycetota</taxon>
        <taxon>Actinomycetes</taxon>
        <taxon>Kitasatosporales</taxon>
        <taxon>Streptomycetaceae</taxon>
        <taxon>Actinacidiphila</taxon>
    </lineage>
</organism>
<feature type="domain" description="Carbohydrate kinase PfkB" evidence="3">
    <location>
        <begin position="2"/>
        <end position="261"/>
    </location>
</feature>
<dbReference type="InterPro" id="IPR029056">
    <property type="entry name" value="Ribokinase-like"/>
</dbReference>
<evidence type="ECO:0000256" key="1">
    <source>
        <dbReference type="ARBA" id="ARBA00022679"/>
    </source>
</evidence>
<evidence type="ECO:0000256" key="2">
    <source>
        <dbReference type="ARBA" id="ARBA00022777"/>
    </source>
</evidence>
<dbReference type="AlphaFoldDB" id="A0A9W4GUT5"/>
<dbReference type="PANTHER" id="PTHR10584">
    <property type="entry name" value="SUGAR KINASE"/>
    <property type="match status" value="1"/>
</dbReference>
<dbReference type="SUPFAM" id="SSF53613">
    <property type="entry name" value="Ribokinase-like"/>
    <property type="match status" value="1"/>
</dbReference>
<proteinExistence type="predicted"/>
<name>A0A9W4GUT5_9ACTN</name>
<keyword evidence="2 4" id="KW-0418">Kinase</keyword>
<dbReference type="GO" id="GO:0016301">
    <property type="term" value="F:kinase activity"/>
    <property type="evidence" value="ECO:0007669"/>
    <property type="project" value="UniProtKB-KW"/>
</dbReference>
<evidence type="ECO:0000313" key="4">
    <source>
        <dbReference type="EMBL" id="CAG6398519.1"/>
    </source>
</evidence>
<evidence type="ECO:0000313" key="5">
    <source>
        <dbReference type="Proteomes" id="UP001152519"/>
    </source>
</evidence>
<reference evidence="4" key="1">
    <citation type="submission" date="2021-05" db="EMBL/GenBank/DDBJ databases">
        <authorList>
            <person name="Arsene-Ploetze F."/>
        </authorList>
    </citation>
    <scope>NUCLEOTIDE SEQUENCE</scope>
    <source>
        <strain evidence="4">DSM 42138</strain>
    </source>
</reference>